<keyword evidence="3" id="KW-1185">Reference proteome</keyword>
<dbReference type="Proteomes" id="UP000366051">
    <property type="component" value="Chromosome"/>
</dbReference>
<dbReference type="EMBL" id="CP045875">
    <property type="protein sequence ID" value="QGG46474.1"/>
    <property type="molecule type" value="Genomic_DNA"/>
</dbReference>
<dbReference type="AlphaFoldDB" id="A0A5Q2MVZ1"/>
<evidence type="ECO:0000313" key="3">
    <source>
        <dbReference type="Proteomes" id="UP000366051"/>
    </source>
</evidence>
<dbReference type="InterPro" id="IPR007296">
    <property type="entry name" value="DUF403"/>
</dbReference>
<dbReference type="RefSeq" id="WP_153724038.1">
    <property type="nucleotide sequence ID" value="NZ_CP045875.1"/>
</dbReference>
<dbReference type="PANTHER" id="PTHR34595:SF7">
    <property type="entry name" value="SLL1039 PROTEIN"/>
    <property type="match status" value="1"/>
</dbReference>
<dbReference type="OrthoDB" id="9803532at2"/>
<dbReference type="KEGG" id="hcv:FTV88_0295"/>
<proteinExistence type="predicted"/>
<dbReference type="Pfam" id="PF04168">
    <property type="entry name" value="Alpha-E"/>
    <property type="match status" value="1"/>
</dbReference>
<gene>
    <name evidence="2" type="ORF">FTV88_0295</name>
</gene>
<dbReference type="InterPro" id="IPR051680">
    <property type="entry name" value="ATP-dep_Glu-Cys_Ligase-2"/>
</dbReference>
<sequence>MLNRQADSLIWLARMIERAENNARMLEVYYAESLEEKASYWESLVAVTGDVALYRQQYKNVDSLSVFEFLSFSDQNPNSIYCCLHQAKENALVAREILPNEIYEVVNSFYLVVRTCAQKLQGKSPLEFLHLVKKRSLLFQGMVEAILPQNKGWAFLQLGRYLERADKTARIIDAAVGHPKSHQENLWLRVLLSVSAYEAYRREWCGRIGAREVTEFLVHQADFPRSLSFSVAHALEAADKAFQNGAQVVEPIQLLEHLDQQLRMTAIEEIERQGVHNFLQSFLSENNKVGDAVNHTLFRGPSTA</sequence>
<name>A0A5Q2MVZ1_9FIRM</name>
<evidence type="ECO:0000259" key="1">
    <source>
        <dbReference type="Pfam" id="PF04168"/>
    </source>
</evidence>
<dbReference type="PANTHER" id="PTHR34595">
    <property type="entry name" value="BLR5612 PROTEIN"/>
    <property type="match status" value="1"/>
</dbReference>
<protein>
    <submittedName>
        <fullName evidence="2">Alpha-E domain-containing protein</fullName>
    </submittedName>
</protein>
<feature type="domain" description="DUF403" evidence="1">
    <location>
        <begin position="1"/>
        <end position="298"/>
    </location>
</feature>
<evidence type="ECO:0000313" key="2">
    <source>
        <dbReference type="EMBL" id="QGG46474.1"/>
    </source>
</evidence>
<organism evidence="2 3">
    <name type="scientific">Heliorestis convoluta</name>
    <dbReference type="NCBI Taxonomy" id="356322"/>
    <lineage>
        <taxon>Bacteria</taxon>
        <taxon>Bacillati</taxon>
        <taxon>Bacillota</taxon>
        <taxon>Clostridia</taxon>
        <taxon>Eubacteriales</taxon>
        <taxon>Heliobacteriaceae</taxon>
        <taxon>Heliorestis</taxon>
    </lineage>
</organism>
<accession>A0A5Q2MVZ1</accession>
<reference evidence="3" key="1">
    <citation type="submission" date="2019-11" db="EMBL/GenBank/DDBJ databases">
        <title>Genome sequence of Heliorestis convoluta strain HH, an alkaliphilic and minimalistic phototrophic bacterium from a soda lake in Egypt.</title>
        <authorList>
            <person name="Dewey E.D."/>
            <person name="Stokes L.M."/>
            <person name="Burchell B.M."/>
            <person name="Shaffer K.N."/>
            <person name="Huntington A.M."/>
            <person name="Baker J.M."/>
            <person name="Nadendla S."/>
            <person name="Giglio M.G."/>
            <person name="Touchman J.W."/>
            <person name="Blankenship R.E."/>
            <person name="Madigan M.T."/>
            <person name="Sattley W.M."/>
        </authorList>
    </citation>
    <scope>NUCLEOTIDE SEQUENCE [LARGE SCALE GENOMIC DNA]</scope>
    <source>
        <strain evidence="3">HH</strain>
    </source>
</reference>